<dbReference type="Proteomes" id="UP000707451">
    <property type="component" value="Unassembled WGS sequence"/>
</dbReference>
<sequence length="955" mass="106497">MIICDNLRRKQDFPTYPPTPMSRLATYKLQCHHQERTKVLQEHIEWIESTIRSRSAGWLSCAKLKLQFFAEFGESYINEELADIVCDHDLHWDLSSTLLRYLRRHRADPARMPADTFQLGCELLLSVFTKRVGLRLCLRDHLFYQSKMNIDTLLTSTLNQVVVSEDSPQSSAVSPHTIEALVKCALLLQAILGLGQLTWLRASPSEPTLLLSVLQHILHKPTANESDPGLIWSEQQQDNFVDFVIKAMAKRSPTTGMQLLDPTAFLVDCVAPFLDELESGHPSPLFQSVTRILLTIYERESVQTSTAGVMESESPIPRGIQLRILLRLLQLRTMHNPWTAEGHDSRRKTTVERGGGEHLDGLSRLCETIVLRMNAYVSSLAEYDQEERELFAGFGQAIQGESSALVDLESRLITVPLMDACQRNLTLDMGIPRLPEELFCLCGDRLRAFEYSRSILQNLDILTVDTAAEAIVLFLGLGRMCDDVLADMIQAIDFGGDPPPSTQHILRLAMTPALYRVLSISTRHQSHRLLTHAVPVMAQLWGGPSNPNLYWDDLDNSPGDSQLPVLGSYWDNFKHVGRQQDEENSETTESSTHPKNVGNSLDILLTLTTVLRFSLDPLPSKGLESVLQVYQSDMGYDMMPDHVASLVQSTLKVMFKQRGFFVTVIAIRIEWTKVPLDHLIYCFMKVCQMSNIVDTQHPANTFPNRLTPHSEIELPPSTEESASCWRNAYLDFMSQPMDDATKRQLDVARAKARDELVLMAMNLSEALVSQQDSFYGKSLLELAVVRDDDDAGSGGGNHRGRGRGGRGRGRGVRGQKGAAASRELVRGLGFQGRSQQEARQAATGTLDKGTQAWFNGIKMTPAVQEPSATQNEVDSTNARASNAVVSEPTASTSSNVDPVTAVRDEREAPKEMLNADQIDCLSLALAYLPAQESQAVRSRLHRLLILQPAQAPKHS</sequence>
<feature type="compositionally biased region" description="Basic residues" evidence="1">
    <location>
        <begin position="798"/>
        <end position="813"/>
    </location>
</feature>
<evidence type="ECO:0000313" key="2">
    <source>
        <dbReference type="EMBL" id="KAG9071433.1"/>
    </source>
</evidence>
<protein>
    <submittedName>
        <fullName evidence="2">Uncharacterized protein</fullName>
    </submittedName>
</protein>
<dbReference type="OrthoDB" id="2385910at2759"/>
<organism evidence="2 3">
    <name type="scientific">Linnemannia hyalina</name>
    <dbReference type="NCBI Taxonomy" id="64524"/>
    <lineage>
        <taxon>Eukaryota</taxon>
        <taxon>Fungi</taxon>
        <taxon>Fungi incertae sedis</taxon>
        <taxon>Mucoromycota</taxon>
        <taxon>Mortierellomycotina</taxon>
        <taxon>Mortierellomycetes</taxon>
        <taxon>Mortierellales</taxon>
        <taxon>Mortierellaceae</taxon>
        <taxon>Linnemannia</taxon>
    </lineage>
</organism>
<gene>
    <name evidence="2" type="ORF">KI688_005645</name>
</gene>
<proteinExistence type="predicted"/>
<accession>A0A9P7Y385</accession>
<evidence type="ECO:0000313" key="3">
    <source>
        <dbReference type="Proteomes" id="UP000707451"/>
    </source>
</evidence>
<name>A0A9P7Y385_9FUNG</name>
<comment type="caution">
    <text evidence="2">The sequence shown here is derived from an EMBL/GenBank/DDBJ whole genome shotgun (WGS) entry which is preliminary data.</text>
</comment>
<dbReference type="EMBL" id="JAHRHY010000002">
    <property type="protein sequence ID" value="KAG9071433.1"/>
    <property type="molecule type" value="Genomic_DNA"/>
</dbReference>
<dbReference type="AlphaFoldDB" id="A0A9P7Y385"/>
<evidence type="ECO:0000256" key="1">
    <source>
        <dbReference type="SAM" id="MobiDB-lite"/>
    </source>
</evidence>
<feature type="region of interest" description="Disordered" evidence="1">
    <location>
        <begin position="787"/>
        <end position="820"/>
    </location>
</feature>
<keyword evidence="3" id="KW-1185">Reference proteome</keyword>
<reference evidence="2" key="1">
    <citation type="submission" date="2021-06" db="EMBL/GenBank/DDBJ databases">
        <title>Genome Sequence of Mortierella hyaline Strain SCG-10, a Cold-Adapted, Nitrate-Reducing Fungus Isolated from Soil in Minnesota, USA.</title>
        <authorList>
            <person name="Aldossari N."/>
        </authorList>
    </citation>
    <scope>NUCLEOTIDE SEQUENCE</scope>
    <source>
        <strain evidence="2">SCG-10</strain>
    </source>
</reference>